<gene>
    <name evidence="1" type="ORF">ACFOKF_01000</name>
</gene>
<keyword evidence="2" id="KW-1185">Reference proteome</keyword>
<reference evidence="2" key="1">
    <citation type="journal article" date="2019" name="Int. J. Syst. Evol. Microbiol.">
        <title>The Global Catalogue of Microorganisms (GCM) 10K type strain sequencing project: providing services to taxonomists for standard genome sequencing and annotation.</title>
        <authorList>
            <consortium name="The Broad Institute Genomics Platform"/>
            <consortium name="The Broad Institute Genome Sequencing Center for Infectious Disease"/>
            <person name="Wu L."/>
            <person name="Ma J."/>
        </authorList>
    </citation>
    <scope>NUCLEOTIDE SEQUENCE [LARGE SCALE GENOMIC DNA]</scope>
    <source>
        <strain evidence="2">CCM 7491</strain>
    </source>
</reference>
<evidence type="ECO:0000313" key="1">
    <source>
        <dbReference type="EMBL" id="MFC3439795.1"/>
    </source>
</evidence>
<dbReference type="Pfam" id="PF13557">
    <property type="entry name" value="Phenol_MetA_deg"/>
    <property type="match status" value="1"/>
</dbReference>
<dbReference type="Proteomes" id="UP001595681">
    <property type="component" value="Unassembled WGS sequence"/>
</dbReference>
<name>A0ABV7N9W7_9SPHN</name>
<comment type="caution">
    <text evidence="1">The sequence shown here is derived from an EMBL/GenBank/DDBJ whole genome shotgun (WGS) entry which is preliminary data.</text>
</comment>
<protein>
    <submittedName>
        <fullName evidence="1">Transporter</fullName>
    </submittedName>
</protein>
<dbReference type="InterPro" id="IPR025737">
    <property type="entry name" value="FApF"/>
</dbReference>
<evidence type="ECO:0000313" key="2">
    <source>
        <dbReference type="Proteomes" id="UP001595681"/>
    </source>
</evidence>
<organism evidence="1 2">
    <name type="scientific">Sphingobium rhizovicinum</name>
    <dbReference type="NCBI Taxonomy" id="432308"/>
    <lineage>
        <taxon>Bacteria</taxon>
        <taxon>Pseudomonadati</taxon>
        <taxon>Pseudomonadota</taxon>
        <taxon>Alphaproteobacteria</taxon>
        <taxon>Sphingomonadales</taxon>
        <taxon>Sphingomonadaceae</taxon>
        <taxon>Sphingobium</taxon>
    </lineage>
</organism>
<dbReference type="EMBL" id="JBHRVU010000002">
    <property type="protein sequence ID" value="MFC3439795.1"/>
    <property type="molecule type" value="Genomic_DNA"/>
</dbReference>
<accession>A0ABV7N9W7</accession>
<proteinExistence type="predicted"/>
<dbReference type="RefSeq" id="WP_380792333.1">
    <property type="nucleotide sequence ID" value="NZ_JBHRVU010000002.1"/>
</dbReference>
<sequence length="266" mass="29206">MPATMSHCRRDPIWPLSMRNLPSATPSMPRATSSRVIPDLDSTVFILRGVHYMDIAGLTVDPQFLLPLGQLEGKGDTHALGKSGGAAGDLILAATVWLVNKPKSNTYFGITPFVYVPTGSYDRTRPLNLGENRWKFVLQGGFVKGVTPKISIDLVGDVTFYGKNNDFGSSSARLTQSASGQFQAFARYQLKPNLDFRVGGSFVTGGETRIDGIRQQDQASNWKGNVGMAWFPAKTVQLLATYGRDISVRSGFRESNRLNLRLLKVF</sequence>